<dbReference type="PANTHER" id="PTHR13265:SF0">
    <property type="entry name" value="HPR1"/>
    <property type="match status" value="1"/>
</dbReference>
<sequence>MADSTSALRIFLHPHGKEKEDVLHQYAKEKERVYVSSHADRDRIIEIFRHAMQHPGSPSDFALQTVKEAIKPVKQTVLIQDENQSLENALRTLLQELVSSAVNVGEVVMQFGQSIDEKDVDTTTGQIPRLLDIVLYLCERGHIEGGMIFQLLEDLTEMSTMKDCKEIFGYIESKQDILGKQELYGRGKLVMLRTCNQLLRRLSKANDVVFCGRIIMFLAHFFPLSERSAVNIKGLFNTSKETKYEKDAPEGVSIDFNFYKTFWSLQEHFSHRSSTNAPAKWQKFTSNLRVVLDTFEAQPLNDDDSDGNNIEEESAYFSTKYLTSSKLMGLELKDPSFRRHVLVQCLILFDYLMAPGKSEKDVPSESMMEEIKLCQGRVKKLLESIPPKGKMFLKSIEHILEREKNWVWWKRDGCQAFEKVPNKKKVNVDGTKKRKTRWRLGNKELSQLWKWADQNPNAITDSERIRAPSVSEYWKPLAEDMDESAGIEAEYHHKNNRVYCWKGLRFSARQDLEGFSRFTDLGIEGVVPPELLTPEVRSKLHGKPSERSKRSKREDESKGANIQPDSQVVSTVATPVVVGAPDESQKHNSALDIVQDQDGQSEVDVEAGDDEMEGGEIKEESNEEAYVNATKS</sequence>
<evidence type="ECO:0000313" key="2">
    <source>
        <dbReference type="EMBL" id="KMZ70438.1"/>
    </source>
</evidence>
<dbReference type="PANTHER" id="PTHR13265">
    <property type="entry name" value="THO COMPLEX SUBUNIT 1"/>
    <property type="match status" value="1"/>
</dbReference>
<dbReference type="Proteomes" id="UP000036987">
    <property type="component" value="Unassembled WGS sequence"/>
</dbReference>
<dbReference type="EMBL" id="LFYR01000728">
    <property type="protein sequence ID" value="KMZ70438.1"/>
    <property type="molecule type" value="Genomic_DNA"/>
</dbReference>
<accession>A0A0K9PMZ1</accession>
<dbReference type="GO" id="GO:0000445">
    <property type="term" value="C:THO complex part of transcription export complex"/>
    <property type="evidence" value="ECO:0000318"/>
    <property type="project" value="GO_Central"/>
</dbReference>
<comment type="caution">
    <text evidence="2">The sequence shown here is derived from an EMBL/GenBank/DDBJ whole genome shotgun (WGS) entry which is preliminary data.</text>
</comment>
<protein>
    <submittedName>
        <fullName evidence="2">THO complex subunit 1</fullName>
    </submittedName>
</protein>
<dbReference type="STRING" id="29655.A0A0K9PMZ1"/>
<name>A0A0K9PMZ1_ZOSMR</name>
<feature type="compositionally biased region" description="Acidic residues" evidence="1">
    <location>
        <begin position="599"/>
        <end position="614"/>
    </location>
</feature>
<dbReference type="InterPro" id="IPR021861">
    <property type="entry name" value="THO_THOC1"/>
</dbReference>
<evidence type="ECO:0000313" key="3">
    <source>
        <dbReference type="Proteomes" id="UP000036987"/>
    </source>
</evidence>
<organism evidence="2 3">
    <name type="scientific">Zostera marina</name>
    <name type="common">Eelgrass</name>
    <dbReference type="NCBI Taxonomy" id="29655"/>
    <lineage>
        <taxon>Eukaryota</taxon>
        <taxon>Viridiplantae</taxon>
        <taxon>Streptophyta</taxon>
        <taxon>Embryophyta</taxon>
        <taxon>Tracheophyta</taxon>
        <taxon>Spermatophyta</taxon>
        <taxon>Magnoliopsida</taxon>
        <taxon>Liliopsida</taxon>
        <taxon>Zosteraceae</taxon>
        <taxon>Zostera</taxon>
    </lineage>
</organism>
<reference evidence="3" key="1">
    <citation type="journal article" date="2016" name="Nature">
        <title>The genome of the seagrass Zostera marina reveals angiosperm adaptation to the sea.</title>
        <authorList>
            <person name="Olsen J.L."/>
            <person name="Rouze P."/>
            <person name="Verhelst B."/>
            <person name="Lin Y.-C."/>
            <person name="Bayer T."/>
            <person name="Collen J."/>
            <person name="Dattolo E."/>
            <person name="De Paoli E."/>
            <person name="Dittami S."/>
            <person name="Maumus F."/>
            <person name="Michel G."/>
            <person name="Kersting A."/>
            <person name="Lauritano C."/>
            <person name="Lohaus R."/>
            <person name="Toepel M."/>
            <person name="Tonon T."/>
            <person name="Vanneste K."/>
            <person name="Amirebrahimi M."/>
            <person name="Brakel J."/>
            <person name="Bostroem C."/>
            <person name="Chovatia M."/>
            <person name="Grimwood J."/>
            <person name="Jenkins J.W."/>
            <person name="Jueterbock A."/>
            <person name="Mraz A."/>
            <person name="Stam W.T."/>
            <person name="Tice H."/>
            <person name="Bornberg-Bauer E."/>
            <person name="Green P.J."/>
            <person name="Pearson G.A."/>
            <person name="Procaccini G."/>
            <person name="Duarte C.M."/>
            <person name="Schmutz J."/>
            <person name="Reusch T.B.H."/>
            <person name="Van de Peer Y."/>
        </authorList>
    </citation>
    <scope>NUCLEOTIDE SEQUENCE [LARGE SCALE GENOMIC DNA]</scope>
    <source>
        <strain evidence="3">cv. Finnish</strain>
    </source>
</reference>
<keyword evidence="3" id="KW-1185">Reference proteome</keyword>
<evidence type="ECO:0000256" key="1">
    <source>
        <dbReference type="SAM" id="MobiDB-lite"/>
    </source>
</evidence>
<dbReference type="Pfam" id="PF11957">
    <property type="entry name" value="efThoc1"/>
    <property type="match status" value="1"/>
</dbReference>
<dbReference type="GO" id="GO:0006406">
    <property type="term" value="P:mRNA export from nucleus"/>
    <property type="evidence" value="ECO:0000318"/>
    <property type="project" value="GO_Central"/>
</dbReference>
<dbReference type="AlphaFoldDB" id="A0A0K9PMZ1"/>
<feature type="compositionally biased region" description="Basic and acidic residues" evidence="1">
    <location>
        <begin position="543"/>
        <end position="558"/>
    </location>
</feature>
<dbReference type="OMA" id="TTQGHIP"/>
<feature type="region of interest" description="Disordered" evidence="1">
    <location>
        <begin position="534"/>
        <end position="632"/>
    </location>
</feature>
<dbReference type="OrthoDB" id="10257415at2759"/>
<gene>
    <name evidence="2" type="ORF">ZOSMA_19G00200</name>
</gene>
<proteinExistence type="predicted"/>
<feature type="compositionally biased region" description="Low complexity" evidence="1">
    <location>
        <begin position="568"/>
        <end position="581"/>
    </location>
</feature>